<sequence>MNGYKLTFYTQQGRSHGHMSIAEWLLKEAKAIGVEGATFAAAQGGYGRDGKYHSARFFDVGEQPMEVTMAVSPEHSEQLFARIEQENLQIFYMKIPVEFGITCSGKNQPA</sequence>
<comment type="similarity">
    <text evidence="1">Belongs to the UPF0166 family.</text>
</comment>
<organism evidence="2">
    <name type="scientific">uncultured Desulfovibrio sp</name>
    <dbReference type="NCBI Taxonomy" id="167968"/>
    <lineage>
        <taxon>Bacteria</taxon>
        <taxon>Pseudomonadati</taxon>
        <taxon>Thermodesulfobacteriota</taxon>
        <taxon>Desulfovibrionia</taxon>
        <taxon>Desulfovibrionales</taxon>
        <taxon>Desulfovibrionaceae</taxon>
        <taxon>Desulfovibrio</taxon>
        <taxon>environmental samples</taxon>
    </lineage>
</organism>
<dbReference type="SUPFAM" id="SSF54913">
    <property type="entry name" value="GlnB-like"/>
    <property type="match status" value="1"/>
</dbReference>
<dbReference type="InterPro" id="IPR003793">
    <property type="entry name" value="UPF0166"/>
</dbReference>
<gene>
    <name evidence="2" type="ORF">KM92DES2_10503</name>
</gene>
<dbReference type="GeneID" id="72383086"/>
<dbReference type="InterPro" id="IPR011322">
    <property type="entry name" value="N-reg_PII-like_a/b"/>
</dbReference>
<protein>
    <submittedName>
        <fullName evidence="2">Uncharacterized protein</fullName>
    </submittedName>
</protein>
<accession>A0A212J454</accession>
<reference evidence="2" key="1">
    <citation type="submission" date="2016-04" db="EMBL/GenBank/DDBJ databases">
        <authorList>
            <person name="Evans L.H."/>
            <person name="Alamgir A."/>
            <person name="Owens N."/>
            <person name="Weber N.D."/>
            <person name="Virtaneva K."/>
            <person name="Barbian K."/>
            <person name="Babar A."/>
            <person name="Rosenke K."/>
        </authorList>
    </citation>
    <scope>NUCLEOTIDE SEQUENCE</scope>
    <source>
        <strain evidence="2">92-2</strain>
    </source>
</reference>
<name>A0A212J454_9BACT</name>
<dbReference type="InterPro" id="IPR015867">
    <property type="entry name" value="N-reg_PII/ATP_PRibTrfase_C"/>
</dbReference>
<dbReference type="Pfam" id="PF02641">
    <property type="entry name" value="DUF190"/>
    <property type="match status" value="1"/>
</dbReference>
<proteinExistence type="inferred from homology"/>
<evidence type="ECO:0000313" key="2">
    <source>
        <dbReference type="EMBL" id="SBV94239.1"/>
    </source>
</evidence>
<dbReference type="AlphaFoldDB" id="A0A212J454"/>
<dbReference type="Gene3D" id="3.30.70.120">
    <property type="match status" value="1"/>
</dbReference>
<dbReference type="EMBL" id="FLUP01000001">
    <property type="protein sequence ID" value="SBV94239.1"/>
    <property type="molecule type" value="Genomic_DNA"/>
</dbReference>
<evidence type="ECO:0000256" key="1">
    <source>
        <dbReference type="ARBA" id="ARBA00010554"/>
    </source>
</evidence>
<dbReference type="RefSeq" id="WP_022658420.1">
    <property type="nucleotide sequence ID" value="NZ_CABUEN010000004.1"/>
</dbReference>